<feature type="compositionally biased region" description="Low complexity" evidence="3">
    <location>
        <begin position="178"/>
        <end position="196"/>
    </location>
</feature>
<evidence type="ECO:0000256" key="2">
    <source>
        <dbReference type="ARBA" id="ARBA00023163"/>
    </source>
</evidence>
<evidence type="ECO:0000256" key="1">
    <source>
        <dbReference type="ARBA" id="ARBA00023015"/>
    </source>
</evidence>
<evidence type="ECO:0000256" key="3">
    <source>
        <dbReference type="SAM" id="MobiDB-lite"/>
    </source>
</evidence>
<dbReference type="Gene3D" id="1.10.10.1320">
    <property type="entry name" value="Anti-sigma factor, zinc-finger domain"/>
    <property type="match status" value="1"/>
</dbReference>
<dbReference type="EMBL" id="BOPC01000003">
    <property type="protein sequence ID" value="GIJ25003.1"/>
    <property type="molecule type" value="Genomic_DNA"/>
</dbReference>
<name>A0ABQ4J4A5_9ACTN</name>
<feature type="transmembrane region" description="Helical" evidence="4">
    <location>
        <begin position="203"/>
        <end position="222"/>
    </location>
</feature>
<keyword evidence="7" id="KW-1185">Reference proteome</keyword>
<keyword evidence="4" id="KW-0812">Transmembrane</keyword>
<dbReference type="Proteomes" id="UP000653076">
    <property type="component" value="Unassembled WGS sequence"/>
</dbReference>
<feature type="domain" description="Putative zinc-finger" evidence="5">
    <location>
        <begin position="12"/>
        <end position="41"/>
    </location>
</feature>
<keyword evidence="1" id="KW-0805">Transcription regulation</keyword>
<dbReference type="Pfam" id="PF13490">
    <property type="entry name" value="zf-HC2"/>
    <property type="match status" value="1"/>
</dbReference>
<dbReference type="InterPro" id="IPR041916">
    <property type="entry name" value="Anti_sigma_zinc_sf"/>
</dbReference>
<dbReference type="InterPro" id="IPR027383">
    <property type="entry name" value="Znf_put"/>
</dbReference>
<evidence type="ECO:0000313" key="6">
    <source>
        <dbReference type="EMBL" id="GIJ25003.1"/>
    </source>
</evidence>
<keyword evidence="4" id="KW-0472">Membrane</keyword>
<reference evidence="6 7" key="1">
    <citation type="submission" date="2021-01" db="EMBL/GenBank/DDBJ databases">
        <title>Whole genome shotgun sequence of Verrucosispora qiuiae NBRC 106684.</title>
        <authorList>
            <person name="Komaki H."/>
            <person name="Tamura T."/>
        </authorList>
    </citation>
    <scope>NUCLEOTIDE SEQUENCE [LARGE SCALE GENOMIC DNA]</scope>
    <source>
        <strain evidence="6 7">NBRC 106684</strain>
    </source>
</reference>
<protein>
    <recommendedName>
        <fullName evidence="5">Putative zinc-finger domain-containing protein</fullName>
    </recommendedName>
</protein>
<feature type="compositionally biased region" description="Low complexity" evidence="3">
    <location>
        <begin position="107"/>
        <end position="122"/>
    </location>
</feature>
<dbReference type="RefSeq" id="WP_204031976.1">
    <property type="nucleotide sequence ID" value="NZ_BOPC01000003.1"/>
</dbReference>
<evidence type="ECO:0000256" key="4">
    <source>
        <dbReference type="SAM" id="Phobius"/>
    </source>
</evidence>
<evidence type="ECO:0000259" key="5">
    <source>
        <dbReference type="Pfam" id="PF13490"/>
    </source>
</evidence>
<feature type="compositionally biased region" description="Polar residues" evidence="3">
    <location>
        <begin position="153"/>
        <end position="167"/>
    </location>
</feature>
<proteinExistence type="predicted"/>
<accession>A0ABQ4J4A5</accession>
<evidence type="ECO:0000313" key="7">
    <source>
        <dbReference type="Proteomes" id="UP000653076"/>
    </source>
</evidence>
<feature type="region of interest" description="Disordered" evidence="3">
    <location>
        <begin position="62"/>
        <end position="201"/>
    </location>
</feature>
<keyword evidence="2" id="KW-0804">Transcription</keyword>
<organism evidence="6 7">
    <name type="scientific">Micromonospora qiuiae</name>
    <dbReference type="NCBI Taxonomy" id="502268"/>
    <lineage>
        <taxon>Bacteria</taxon>
        <taxon>Bacillati</taxon>
        <taxon>Actinomycetota</taxon>
        <taxon>Actinomycetes</taxon>
        <taxon>Micromonosporales</taxon>
        <taxon>Micromonosporaceae</taxon>
        <taxon>Micromonospora</taxon>
    </lineage>
</organism>
<gene>
    <name evidence="6" type="ORF">Vqi01_01650</name>
</gene>
<comment type="caution">
    <text evidence="6">The sequence shown here is derived from an EMBL/GenBank/DDBJ whole genome shotgun (WGS) entry which is preliminary data.</text>
</comment>
<sequence length="336" mass="33614">MRAGGDHATAEQERLTLYLLGALDDAEREAFEEHLAGCWDCLDEAASIGPSIGGLAGLGDADWSLPEADPELPAPSSAVDPELPAPSSAVGSELSASVPAADPVLPSPSAAADPTASAPSAAVEPEVSESGTPAAPGARDTGPDADDAVPPANESSATPGSTGSRASTVEAAPVRPAGSRPGFRRPTGTRPGSTATSRRRRRALWAGAAAMVLALAGGVVAVNEWTSAPDPVLVASGEAPGYGASLSVTITVGDHGGATIRITATGLRQGLRYRLFAVTRDGATHVVRDWTASAGTQQVAGETSLPVDELSFITVGLVDGSAIVTAPIAQNPASPR</sequence>
<keyword evidence="4" id="KW-1133">Transmembrane helix</keyword>